<name>A0A0U4W7G9_9PSED</name>
<dbReference type="SUPFAM" id="SSF48150">
    <property type="entry name" value="DNA-glycosylase"/>
    <property type="match status" value="1"/>
</dbReference>
<dbReference type="Proteomes" id="UP000064137">
    <property type="component" value="Chromosome"/>
</dbReference>
<keyword evidence="1" id="KW-0489">Methyltransferase</keyword>
<reference evidence="1" key="1">
    <citation type="submission" date="2016-01" db="EMBL/GenBank/DDBJ databases">
        <title>Annotation of Pseudomonas oryzihabitans USDA-ARS-USMARC-56511.</title>
        <authorList>
            <person name="Harhay G.P."/>
            <person name="Harhay D.M."/>
            <person name="Smith T.P.L."/>
            <person name="Bono J.L."/>
            <person name="Heaton M.P."/>
            <person name="Clawson M.L."/>
            <person name="Chitko-Mckown C.G."/>
            <person name="Capik S.F."/>
            <person name="DeDonder K.D."/>
            <person name="Apley M.D."/>
            <person name="Lubbers B.V."/>
            <person name="White B.J."/>
            <person name="Larson R.L."/>
        </authorList>
    </citation>
    <scope>NUCLEOTIDE SEQUENCE [LARGE SCALE GENOMIC DNA]</scope>
    <source>
        <strain evidence="1">USDA-ARS-USMARC-56511</strain>
    </source>
</reference>
<gene>
    <name evidence="1" type="ORF">APT59_16895</name>
</gene>
<protein>
    <submittedName>
        <fullName evidence="1">DNA methylase</fullName>
    </submittedName>
</protein>
<keyword evidence="1" id="KW-0808">Transferase</keyword>
<dbReference type="InterPro" id="IPR011257">
    <property type="entry name" value="DNA_glycosylase"/>
</dbReference>
<dbReference type="Gene3D" id="1.10.340.30">
    <property type="entry name" value="Hypothetical protein, domain 2"/>
    <property type="match status" value="1"/>
</dbReference>
<dbReference type="GO" id="GO:0006281">
    <property type="term" value="P:DNA repair"/>
    <property type="evidence" value="ECO:0007669"/>
    <property type="project" value="InterPro"/>
</dbReference>
<evidence type="ECO:0000313" key="1">
    <source>
        <dbReference type="EMBL" id="ALZ85798.1"/>
    </source>
</evidence>
<sequence>MSKTTSAADLGLTLTADDEQAFFGWFLASYLFGKRISQSIAAQAWSVLYRKYGRDTPRKLLNLSWQQLVNYLGEGHYRRYDESTATRLLDACHWLQEEHGGSFARLRDASADRKDFERRLQTLKGVGPKTCEIFMREAGPLLFPG</sequence>
<accession>A0A0U4W7G9</accession>
<proteinExistence type="predicted"/>
<dbReference type="EMBL" id="CP013987">
    <property type="protein sequence ID" value="ALZ85798.1"/>
    <property type="molecule type" value="Genomic_DNA"/>
</dbReference>
<organism evidence="1 2">
    <name type="scientific">Pseudomonas oryzihabitans</name>
    <dbReference type="NCBI Taxonomy" id="47885"/>
    <lineage>
        <taxon>Bacteria</taxon>
        <taxon>Pseudomonadati</taxon>
        <taxon>Pseudomonadota</taxon>
        <taxon>Gammaproteobacteria</taxon>
        <taxon>Pseudomonadales</taxon>
        <taxon>Pseudomonadaceae</taxon>
        <taxon>Pseudomonas</taxon>
    </lineage>
</organism>
<dbReference type="KEGG" id="por:APT59_16895"/>
<dbReference type="GO" id="GO:0008168">
    <property type="term" value="F:methyltransferase activity"/>
    <property type="evidence" value="ECO:0007669"/>
    <property type="project" value="UniProtKB-KW"/>
</dbReference>
<dbReference type="OrthoDB" id="3078554at2"/>
<dbReference type="GO" id="GO:0032259">
    <property type="term" value="P:methylation"/>
    <property type="evidence" value="ECO:0007669"/>
    <property type="project" value="UniProtKB-KW"/>
</dbReference>
<dbReference type="RefSeq" id="WP_059315916.1">
    <property type="nucleotide sequence ID" value="NZ_CP013987.1"/>
</dbReference>
<evidence type="ECO:0000313" key="2">
    <source>
        <dbReference type="Proteomes" id="UP000064137"/>
    </source>
</evidence>
<dbReference type="AlphaFoldDB" id="A0A0U4W7G9"/>